<organism evidence="2 3">
    <name type="scientific">Ascobolus immersus RN42</name>
    <dbReference type="NCBI Taxonomy" id="1160509"/>
    <lineage>
        <taxon>Eukaryota</taxon>
        <taxon>Fungi</taxon>
        <taxon>Dikarya</taxon>
        <taxon>Ascomycota</taxon>
        <taxon>Pezizomycotina</taxon>
        <taxon>Pezizomycetes</taxon>
        <taxon>Pezizales</taxon>
        <taxon>Ascobolaceae</taxon>
        <taxon>Ascobolus</taxon>
    </lineage>
</organism>
<keyword evidence="3" id="KW-1185">Reference proteome</keyword>
<evidence type="ECO:0000313" key="3">
    <source>
        <dbReference type="Proteomes" id="UP000275078"/>
    </source>
</evidence>
<evidence type="ECO:0000313" key="2">
    <source>
        <dbReference type="EMBL" id="RPA73137.1"/>
    </source>
</evidence>
<dbReference type="AlphaFoldDB" id="A0A3N4HID8"/>
<proteinExistence type="predicted"/>
<feature type="signal peptide" evidence="1">
    <location>
        <begin position="1"/>
        <end position="21"/>
    </location>
</feature>
<gene>
    <name evidence="2" type="ORF">BJ508DRAFT_341734</name>
</gene>
<feature type="chain" id="PRO_5018207096" evidence="1">
    <location>
        <begin position="22"/>
        <end position="219"/>
    </location>
</feature>
<dbReference type="EMBL" id="ML119832">
    <property type="protein sequence ID" value="RPA73137.1"/>
    <property type="molecule type" value="Genomic_DNA"/>
</dbReference>
<sequence>MKFTIANVLLPSALFFFSTYALPTGEGTTKHFARTLGVDALKAPEIVERYDQSPAISYEDNELELASSDPLQKRDYERIVLCGGVQQATQCAGASGGFGQCVDTYTLRILDESQRIVFNQPKTYLHGTVSGLGADPCGKSFYDGKAGDNQNGISINCSKPWNDARDGDFIAYAIRAKAGAITLFYCRRVKASGDRNWCEYKTNGLLSLRHVRDFECSEF</sequence>
<dbReference type="Proteomes" id="UP000275078">
    <property type="component" value="Unassembled WGS sequence"/>
</dbReference>
<keyword evidence="1" id="KW-0732">Signal</keyword>
<name>A0A3N4HID8_ASCIM</name>
<reference evidence="2 3" key="1">
    <citation type="journal article" date="2018" name="Nat. Ecol. Evol.">
        <title>Pezizomycetes genomes reveal the molecular basis of ectomycorrhizal truffle lifestyle.</title>
        <authorList>
            <person name="Murat C."/>
            <person name="Payen T."/>
            <person name="Noel B."/>
            <person name="Kuo A."/>
            <person name="Morin E."/>
            <person name="Chen J."/>
            <person name="Kohler A."/>
            <person name="Krizsan K."/>
            <person name="Balestrini R."/>
            <person name="Da Silva C."/>
            <person name="Montanini B."/>
            <person name="Hainaut M."/>
            <person name="Levati E."/>
            <person name="Barry K.W."/>
            <person name="Belfiori B."/>
            <person name="Cichocki N."/>
            <person name="Clum A."/>
            <person name="Dockter R.B."/>
            <person name="Fauchery L."/>
            <person name="Guy J."/>
            <person name="Iotti M."/>
            <person name="Le Tacon F."/>
            <person name="Lindquist E.A."/>
            <person name="Lipzen A."/>
            <person name="Malagnac F."/>
            <person name="Mello A."/>
            <person name="Molinier V."/>
            <person name="Miyauchi S."/>
            <person name="Poulain J."/>
            <person name="Riccioni C."/>
            <person name="Rubini A."/>
            <person name="Sitrit Y."/>
            <person name="Splivallo R."/>
            <person name="Traeger S."/>
            <person name="Wang M."/>
            <person name="Zifcakova L."/>
            <person name="Wipf D."/>
            <person name="Zambonelli A."/>
            <person name="Paolocci F."/>
            <person name="Nowrousian M."/>
            <person name="Ottonello S."/>
            <person name="Baldrian P."/>
            <person name="Spatafora J.W."/>
            <person name="Henrissat B."/>
            <person name="Nagy L.G."/>
            <person name="Aury J.M."/>
            <person name="Wincker P."/>
            <person name="Grigoriev I.V."/>
            <person name="Bonfante P."/>
            <person name="Martin F.M."/>
        </authorList>
    </citation>
    <scope>NUCLEOTIDE SEQUENCE [LARGE SCALE GENOMIC DNA]</scope>
    <source>
        <strain evidence="2 3">RN42</strain>
    </source>
</reference>
<accession>A0A3N4HID8</accession>
<evidence type="ECO:0000256" key="1">
    <source>
        <dbReference type="SAM" id="SignalP"/>
    </source>
</evidence>
<protein>
    <submittedName>
        <fullName evidence="2">Uncharacterized protein</fullName>
    </submittedName>
</protein>